<keyword evidence="4" id="KW-1185">Reference proteome</keyword>
<dbReference type="SUPFAM" id="SSF48452">
    <property type="entry name" value="TPR-like"/>
    <property type="match status" value="1"/>
</dbReference>
<protein>
    <submittedName>
        <fullName evidence="3">Uncharacterized protein</fullName>
    </submittedName>
</protein>
<keyword evidence="1" id="KW-0802">TPR repeat</keyword>
<evidence type="ECO:0000256" key="1">
    <source>
        <dbReference type="PROSITE-ProRule" id="PRU00339"/>
    </source>
</evidence>
<name>A0A6L8LYQ6_9VIBR</name>
<evidence type="ECO:0000313" key="3">
    <source>
        <dbReference type="EMBL" id="MYM60613.1"/>
    </source>
</evidence>
<feature type="coiled-coil region" evidence="2">
    <location>
        <begin position="133"/>
        <end position="160"/>
    </location>
</feature>
<dbReference type="Gene3D" id="1.25.40.10">
    <property type="entry name" value="Tetratricopeptide repeat domain"/>
    <property type="match status" value="1"/>
</dbReference>
<dbReference type="InterPro" id="IPR011990">
    <property type="entry name" value="TPR-like_helical_dom_sf"/>
</dbReference>
<feature type="repeat" description="TPR" evidence="1">
    <location>
        <begin position="38"/>
        <end position="71"/>
    </location>
</feature>
<dbReference type="AlphaFoldDB" id="A0A6L8LYQ6"/>
<dbReference type="InterPro" id="IPR019734">
    <property type="entry name" value="TPR_rpt"/>
</dbReference>
<keyword evidence="2" id="KW-0175">Coiled coil</keyword>
<dbReference type="PROSITE" id="PS50005">
    <property type="entry name" value="TPR"/>
    <property type="match status" value="1"/>
</dbReference>
<organism evidence="3 4">
    <name type="scientific">Vibrio tetraodonis subsp. pristinus</name>
    <dbReference type="NCBI Taxonomy" id="2695891"/>
    <lineage>
        <taxon>Bacteria</taxon>
        <taxon>Pseudomonadati</taxon>
        <taxon>Pseudomonadota</taxon>
        <taxon>Gammaproteobacteria</taxon>
        <taxon>Vibrionales</taxon>
        <taxon>Vibrionaceae</taxon>
        <taxon>Vibrio</taxon>
    </lineage>
</organism>
<accession>A0A6L8LYQ6</accession>
<proteinExistence type="predicted"/>
<sequence length="178" mass="20676">MIDNLNEEEVLALLTYYVKSNELTKALELCNGREFELTSITFIHAAILCQIGLYERAILLFKKVIESDPDNQLCRFQLGVAYFFSGKNDLADEVWEGQNEFIDFIEAFRLISNNKFYEASNRLDSFISNNKSYPELNLDAENLKEKINKLEQSEIQEEHDVNELVTNDVETLLSIYKQ</sequence>
<evidence type="ECO:0000313" key="4">
    <source>
        <dbReference type="Proteomes" id="UP000478571"/>
    </source>
</evidence>
<dbReference type="RefSeq" id="WP_160931386.1">
    <property type="nucleotide sequence ID" value="NZ_WWEU01000005.1"/>
</dbReference>
<evidence type="ECO:0000256" key="2">
    <source>
        <dbReference type="SAM" id="Coils"/>
    </source>
</evidence>
<dbReference type="Proteomes" id="UP000478571">
    <property type="component" value="Unassembled WGS sequence"/>
</dbReference>
<dbReference type="EMBL" id="WWEU01000005">
    <property type="protein sequence ID" value="MYM60613.1"/>
    <property type="molecule type" value="Genomic_DNA"/>
</dbReference>
<gene>
    <name evidence="3" type="ORF">GTG28_15380</name>
</gene>
<reference evidence="3 4" key="1">
    <citation type="submission" date="2020-01" db="EMBL/GenBank/DDBJ databases">
        <title>Draft Genome Sequence of Vibrio sp. strain OCN044, Isolated from a Healthy Coral at Palmyra Atoll.</title>
        <authorList>
            <person name="Videau P."/>
            <person name="Loughran R."/>
            <person name="Esquivel A."/>
            <person name="Deadmond M."/>
            <person name="Paddock B.E."/>
            <person name="Saw J.H."/>
            <person name="Ushijima B."/>
        </authorList>
    </citation>
    <scope>NUCLEOTIDE SEQUENCE [LARGE SCALE GENOMIC DNA]</scope>
    <source>
        <strain evidence="3 4">OCN044</strain>
    </source>
</reference>
<comment type="caution">
    <text evidence="3">The sequence shown here is derived from an EMBL/GenBank/DDBJ whole genome shotgun (WGS) entry which is preliminary data.</text>
</comment>